<dbReference type="Pfam" id="PF12802">
    <property type="entry name" value="MarR_2"/>
    <property type="match status" value="1"/>
</dbReference>
<dbReference type="PANTHER" id="PTHR33164">
    <property type="entry name" value="TRANSCRIPTIONAL REGULATOR, MARR FAMILY"/>
    <property type="match status" value="1"/>
</dbReference>
<protein>
    <submittedName>
        <fullName evidence="3">MarR family transcriptional regulator</fullName>
    </submittedName>
</protein>
<evidence type="ECO:0000256" key="1">
    <source>
        <dbReference type="SAM" id="MobiDB-lite"/>
    </source>
</evidence>
<sequence>MAARDAVDDQAALDWELIRRVVARADQRILSQVAGPELPEQSFGVLHALLHAPDKRLPMSHLARELLMTSGGFTKLADRLGRAGLIDRRGSEGDRRVVYASLTSEGVQVARDAERRYRAALREQLLQTLTPAQLGTVADGLRALDEHADVPHETTPARAGAASPPSTAVPERRRVART</sequence>
<feature type="domain" description="HTH marR-type" evidence="2">
    <location>
        <begin position="1"/>
        <end position="146"/>
    </location>
</feature>
<name>A0ABY7JTF2_9ACTN</name>
<dbReference type="SMART" id="SM00347">
    <property type="entry name" value="HTH_MARR"/>
    <property type="match status" value="1"/>
</dbReference>
<reference evidence="3" key="1">
    <citation type="submission" date="2022-05" db="EMBL/GenBank/DDBJ databases">
        <title>Jatrophihabitans sp. SB3-54 whole genome sequence.</title>
        <authorList>
            <person name="Suh M.K."/>
            <person name="Eom M.K."/>
            <person name="Kim J.S."/>
            <person name="Kim H.S."/>
            <person name="Do H.E."/>
            <person name="Shin Y.K."/>
            <person name="Lee J.-S."/>
        </authorList>
    </citation>
    <scope>NUCLEOTIDE SEQUENCE</scope>
    <source>
        <strain evidence="3">SB3-54</strain>
    </source>
</reference>
<keyword evidence="4" id="KW-1185">Reference proteome</keyword>
<dbReference type="Gene3D" id="1.10.10.10">
    <property type="entry name" value="Winged helix-like DNA-binding domain superfamily/Winged helix DNA-binding domain"/>
    <property type="match status" value="1"/>
</dbReference>
<dbReference type="InterPro" id="IPR036390">
    <property type="entry name" value="WH_DNA-bd_sf"/>
</dbReference>
<dbReference type="Proteomes" id="UP001164693">
    <property type="component" value="Chromosome"/>
</dbReference>
<dbReference type="InterPro" id="IPR000835">
    <property type="entry name" value="HTH_MarR-typ"/>
</dbReference>
<dbReference type="InterPro" id="IPR039422">
    <property type="entry name" value="MarR/SlyA-like"/>
</dbReference>
<dbReference type="PANTHER" id="PTHR33164:SF43">
    <property type="entry name" value="HTH-TYPE TRANSCRIPTIONAL REPRESSOR YETL"/>
    <property type="match status" value="1"/>
</dbReference>
<dbReference type="PROSITE" id="PS50995">
    <property type="entry name" value="HTH_MARR_2"/>
    <property type="match status" value="1"/>
</dbReference>
<gene>
    <name evidence="3" type="ORF">M6B22_13865</name>
</gene>
<dbReference type="RefSeq" id="WP_269442142.1">
    <property type="nucleotide sequence ID" value="NZ_CP097463.1"/>
</dbReference>
<evidence type="ECO:0000313" key="4">
    <source>
        <dbReference type="Proteomes" id="UP001164693"/>
    </source>
</evidence>
<dbReference type="InterPro" id="IPR036388">
    <property type="entry name" value="WH-like_DNA-bd_sf"/>
</dbReference>
<dbReference type="PRINTS" id="PR00598">
    <property type="entry name" value="HTHMARR"/>
</dbReference>
<evidence type="ECO:0000259" key="2">
    <source>
        <dbReference type="PROSITE" id="PS50995"/>
    </source>
</evidence>
<dbReference type="EMBL" id="CP097463">
    <property type="protein sequence ID" value="WAX55624.1"/>
    <property type="molecule type" value="Genomic_DNA"/>
</dbReference>
<proteinExistence type="predicted"/>
<evidence type="ECO:0000313" key="3">
    <source>
        <dbReference type="EMBL" id="WAX55624.1"/>
    </source>
</evidence>
<feature type="region of interest" description="Disordered" evidence="1">
    <location>
        <begin position="151"/>
        <end position="178"/>
    </location>
</feature>
<organism evidence="3 4">
    <name type="scientific">Jatrophihabitans cynanchi</name>
    <dbReference type="NCBI Taxonomy" id="2944128"/>
    <lineage>
        <taxon>Bacteria</taxon>
        <taxon>Bacillati</taxon>
        <taxon>Actinomycetota</taxon>
        <taxon>Actinomycetes</taxon>
        <taxon>Jatrophihabitantales</taxon>
        <taxon>Jatrophihabitantaceae</taxon>
        <taxon>Jatrophihabitans</taxon>
    </lineage>
</organism>
<dbReference type="SUPFAM" id="SSF46785">
    <property type="entry name" value="Winged helix' DNA-binding domain"/>
    <property type="match status" value="1"/>
</dbReference>
<accession>A0ABY7JTF2</accession>